<feature type="domain" description="ABC transporter" evidence="11">
    <location>
        <begin position="1338"/>
        <end position="1576"/>
    </location>
</feature>
<evidence type="ECO:0000313" key="13">
    <source>
        <dbReference type="Proteomes" id="UP001295684"/>
    </source>
</evidence>
<evidence type="ECO:0000256" key="7">
    <source>
        <dbReference type="ARBA" id="ARBA00022840"/>
    </source>
</evidence>
<dbReference type="GO" id="GO:0016020">
    <property type="term" value="C:membrane"/>
    <property type="evidence" value="ECO:0007669"/>
    <property type="project" value="UniProtKB-SubCell"/>
</dbReference>
<keyword evidence="3" id="KW-0813">Transport</keyword>
<dbReference type="InterPro" id="IPR013525">
    <property type="entry name" value="ABC2_TM"/>
</dbReference>
<keyword evidence="4 10" id="KW-0812">Transmembrane</keyword>
<evidence type="ECO:0000256" key="10">
    <source>
        <dbReference type="SAM" id="Phobius"/>
    </source>
</evidence>
<keyword evidence="5" id="KW-0677">Repeat</keyword>
<evidence type="ECO:0000256" key="4">
    <source>
        <dbReference type="ARBA" id="ARBA00022692"/>
    </source>
</evidence>
<name>A0AAD2D9L7_EUPCR</name>
<dbReference type="GO" id="GO:0005319">
    <property type="term" value="F:lipid transporter activity"/>
    <property type="evidence" value="ECO:0007669"/>
    <property type="project" value="TreeGrafter"/>
</dbReference>
<keyword evidence="9 10" id="KW-0472">Membrane</keyword>
<dbReference type="Proteomes" id="UP001295684">
    <property type="component" value="Unassembled WGS sequence"/>
</dbReference>
<dbReference type="FunFam" id="3.40.50.300:FF:000335">
    <property type="entry name" value="ATP binding cassette subfamily A member 5"/>
    <property type="match status" value="1"/>
</dbReference>
<dbReference type="Pfam" id="PF00005">
    <property type="entry name" value="ABC_tran"/>
    <property type="match status" value="2"/>
</dbReference>
<dbReference type="InterPro" id="IPR003439">
    <property type="entry name" value="ABC_transporter-like_ATP-bd"/>
</dbReference>
<gene>
    <name evidence="12" type="ORF">ECRASSUSDP1_LOCUS27909</name>
</gene>
<feature type="transmembrane region" description="Helical" evidence="10">
    <location>
        <begin position="363"/>
        <end position="383"/>
    </location>
</feature>
<dbReference type="PROSITE" id="PS50893">
    <property type="entry name" value="ABC_TRANSPORTER_2"/>
    <property type="match status" value="2"/>
</dbReference>
<dbReference type="PANTHER" id="PTHR19229:SF36">
    <property type="entry name" value="ATP-BINDING CASSETTE SUB-FAMILY A MEMBER 2"/>
    <property type="match status" value="1"/>
</dbReference>
<feature type="transmembrane region" description="Helical" evidence="10">
    <location>
        <begin position="904"/>
        <end position="924"/>
    </location>
</feature>
<evidence type="ECO:0000256" key="6">
    <source>
        <dbReference type="ARBA" id="ARBA00022741"/>
    </source>
</evidence>
<dbReference type="GO" id="GO:0016887">
    <property type="term" value="F:ATP hydrolysis activity"/>
    <property type="evidence" value="ECO:0007669"/>
    <property type="project" value="InterPro"/>
</dbReference>
<proteinExistence type="inferred from homology"/>
<dbReference type="SUPFAM" id="SSF52540">
    <property type="entry name" value="P-loop containing nucleoside triphosphate hydrolases"/>
    <property type="match status" value="2"/>
</dbReference>
<evidence type="ECO:0000256" key="5">
    <source>
        <dbReference type="ARBA" id="ARBA00022737"/>
    </source>
</evidence>
<keyword evidence="13" id="KW-1185">Reference proteome</keyword>
<dbReference type="PANTHER" id="PTHR19229">
    <property type="entry name" value="ATP-BINDING CASSETTE TRANSPORTER SUBFAMILY A ABCA"/>
    <property type="match status" value="1"/>
</dbReference>
<feature type="transmembrane region" description="Helical" evidence="10">
    <location>
        <begin position="260"/>
        <end position="280"/>
    </location>
</feature>
<comment type="similarity">
    <text evidence="2">Belongs to the ABC transporter superfamily. ABCA family.</text>
</comment>
<dbReference type="CDD" id="cd03263">
    <property type="entry name" value="ABC_subfamily_A"/>
    <property type="match status" value="2"/>
</dbReference>
<organism evidence="12 13">
    <name type="scientific">Euplotes crassus</name>
    <dbReference type="NCBI Taxonomy" id="5936"/>
    <lineage>
        <taxon>Eukaryota</taxon>
        <taxon>Sar</taxon>
        <taxon>Alveolata</taxon>
        <taxon>Ciliophora</taxon>
        <taxon>Intramacronucleata</taxon>
        <taxon>Spirotrichea</taxon>
        <taxon>Hypotrichia</taxon>
        <taxon>Euplotida</taxon>
        <taxon>Euplotidae</taxon>
        <taxon>Moneuplotes</taxon>
    </lineage>
</organism>
<evidence type="ECO:0000256" key="2">
    <source>
        <dbReference type="ARBA" id="ARBA00008869"/>
    </source>
</evidence>
<dbReference type="SMART" id="SM00382">
    <property type="entry name" value="AAA"/>
    <property type="match status" value="2"/>
</dbReference>
<feature type="transmembrane region" description="Helical" evidence="10">
    <location>
        <begin position="433"/>
        <end position="456"/>
    </location>
</feature>
<evidence type="ECO:0000256" key="1">
    <source>
        <dbReference type="ARBA" id="ARBA00004141"/>
    </source>
</evidence>
<feature type="transmembrane region" description="Helical" evidence="10">
    <location>
        <begin position="301"/>
        <end position="329"/>
    </location>
</feature>
<dbReference type="GO" id="GO:0005524">
    <property type="term" value="F:ATP binding"/>
    <property type="evidence" value="ECO:0007669"/>
    <property type="project" value="UniProtKB-KW"/>
</dbReference>
<reference evidence="12" key="1">
    <citation type="submission" date="2023-07" db="EMBL/GenBank/DDBJ databases">
        <authorList>
            <consortium name="AG Swart"/>
            <person name="Singh M."/>
            <person name="Singh A."/>
            <person name="Seah K."/>
            <person name="Emmerich C."/>
        </authorList>
    </citation>
    <scope>NUCLEOTIDE SEQUENCE</scope>
    <source>
        <strain evidence="12">DP1</strain>
    </source>
</reference>
<dbReference type="EMBL" id="CAMPGE010028796">
    <property type="protein sequence ID" value="CAI2386299.1"/>
    <property type="molecule type" value="Genomic_DNA"/>
</dbReference>
<evidence type="ECO:0000256" key="3">
    <source>
        <dbReference type="ARBA" id="ARBA00022448"/>
    </source>
</evidence>
<feature type="domain" description="ABC transporter" evidence="11">
    <location>
        <begin position="526"/>
        <end position="756"/>
    </location>
</feature>
<dbReference type="GO" id="GO:0140359">
    <property type="term" value="F:ABC-type transporter activity"/>
    <property type="evidence" value="ECO:0007669"/>
    <property type="project" value="InterPro"/>
</dbReference>
<feature type="transmembrane region" description="Helical" evidence="10">
    <location>
        <begin position="1127"/>
        <end position="1153"/>
    </location>
</feature>
<comment type="subcellular location">
    <subcellularLocation>
        <location evidence="1">Membrane</location>
        <topology evidence="1">Multi-pass membrane protein</topology>
    </subcellularLocation>
</comment>
<dbReference type="Gene3D" id="3.40.50.300">
    <property type="entry name" value="P-loop containing nucleotide triphosphate hydrolases"/>
    <property type="match status" value="2"/>
</dbReference>
<feature type="transmembrane region" description="Helical" evidence="10">
    <location>
        <begin position="1193"/>
        <end position="1213"/>
    </location>
</feature>
<dbReference type="InterPro" id="IPR017871">
    <property type="entry name" value="ABC_transporter-like_CS"/>
</dbReference>
<sequence>MLFLSHLKALLWKNWLLWRRKFIGSICELIFPLIVVGITVGIRSTSDTIVQEGGPFIDEGHLFTAPGDDNQFYQDLSALTENEPFLMETLGGNYWTVIGEDRAEVEAMKEALQPFVELFQTQSQRQLTFLDDMLTQDDLFDFVKNPSYGKDSEFDTLFFAVGLPTDPEDNPHEFTIFQPDEGPMLIPSMNWDRIFSIPDFDSYYLYSRNGFAGLQSFIANYILRKETGLEEASVDTYIALGYLPRFLQDNYLKEDGRASFPVFILLIFIIPLFRLVNSLTGEKSSRAREGMKIMGLNDTPYWVSWFIYYSGICLVISIISGLMLTFLIFENSSAFFIILWLFLYGMTFFSFGVLVASIMHKPINACIFVTLLHFIPYFIFIPIKEPEVSDGVRLGLSIIPTVAMAISSQTIFDLEQSIAGLTGSTLFSSVSKFPVGIAIVSFLINIFGQFLLGLYLDNVLPKQFGKRQHPCFMFKKSYWFGAPVAAESGTNQRLLDEEDPEQNNDSENFEVAPPNVRQLEKSGECMKVRNLRKVYGDGKVAIDDLSLTMYKDQIFALLGHNGAGKTTTFSILMGLYQPSGGSASVFNINMVDQSDQVRKNLGVCPQFDILFDTLTPEEHLRLYCMFKGVPSEEIDNQIEKTLKDVDLLSKRKSFAKNLSGGQKRKLSVGIAMIGGSKLILLDEPTSGMDLTARRKIWDMLKQNKKDRIILLTTHFMDEADILGDRIAIMTSGKVKCCGGSLFLKKKFGVGYNLVIAKETKLPNPDIEKFVFSRIENCIKLSEVSSEVTFQMPMTESHKFESFFTDLDNSLEDLKIKSYGVGVTTLEEVFLKVGYQKGEEIEEMEYSKHEEAEGHQTKSQLNYSGNSDVGGYSVAEDHEKNVFWLHYYALCVKNFLVPYRHLKSFLIEVFVPIIFILIGLFLSNLKFFKDAQPYYIDMSALPSGNKLFLSTLQPNLPEFQKYADAIDQEIFNPEGIDFPQDGETLLENFLEFEQNMFHEIGGYDNRVRNSGNQFVHNIDLDEKRCGVVATVNAFGRDTVPIHMNKMLQTCMRVLLDQPNFELRFRSHPLPLTNESLARAKNMGGSIISLLFAIAFAVVPTGIAATLVKERESNVKHQQMISGASKLSYWLSTYTIDLIRGYFPITFGIIMIFAFDVDLPFVWVHFILFGLVIHPFTYATTFWFKKHGVAQLMTIIINIGLGALIPIAILILQTIESTQNIANTLRWIPRIFPIFSMINGIVQISIRNLIGQQKGGKEMPHPLDMSISGGDALFLGIGFFFWWGVTLFSEGGIFTKVFQSLKCKRVVEDFSRRTENVKTDSDVLKEELRCEKLDPKECSVLVNGLRKGFTVNGEPFVAVKNISFGLENGECFALLGVNGAGKSTTFKSMSGDITPSDGKIYIDGYDISSINEFSEARKLIGYCPQVDALFDGLTVFEHLVFYSRIKGILAHKRDSLIQKVMNELDLESFKHVRCEKLSGGNKRKLSVAMAMIGNPPIIFLDEPSTGMDPRAKRFMWTIISRISTLNKKSTIILTTHSMEEAEALCTKMGIMVRGRFKCFGSSQEIKDKFGTGYEIEVKVKWPTDEEALNYIKDKGLDSEKYVTLQELEETMNTLEKQKLLAIPQFSDLKSDVEKDGSISMISLCQWALLEESGCLIKDELEKSNTECKILEHHNNFYKFRLERGLKSLGFYFGFMEKLKQKVNFSEYGVSQSTLEQIFNTFAREDED</sequence>
<protein>
    <recommendedName>
        <fullName evidence="11">ABC transporter domain-containing protein</fullName>
    </recommendedName>
</protein>
<feature type="transmembrane region" description="Helical" evidence="10">
    <location>
        <begin position="1159"/>
        <end position="1181"/>
    </location>
</feature>
<dbReference type="PROSITE" id="PS00211">
    <property type="entry name" value="ABC_TRANSPORTER_1"/>
    <property type="match status" value="2"/>
</dbReference>
<evidence type="ECO:0000256" key="8">
    <source>
        <dbReference type="ARBA" id="ARBA00022989"/>
    </source>
</evidence>
<evidence type="ECO:0000313" key="12">
    <source>
        <dbReference type="EMBL" id="CAI2386299.1"/>
    </source>
</evidence>
<keyword evidence="8 10" id="KW-1133">Transmembrane helix</keyword>
<comment type="caution">
    <text evidence="12">The sequence shown here is derived from an EMBL/GenBank/DDBJ whole genome shotgun (WGS) entry which is preliminary data.</text>
</comment>
<evidence type="ECO:0000259" key="11">
    <source>
        <dbReference type="PROSITE" id="PS50893"/>
    </source>
</evidence>
<feature type="transmembrane region" description="Helical" evidence="10">
    <location>
        <begin position="1085"/>
        <end position="1106"/>
    </location>
</feature>
<accession>A0AAD2D9L7</accession>
<feature type="transmembrane region" description="Helical" evidence="10">
    <location>
        <begin position="335"/>
        <end position="356"/>
    </location>
</feature>
<keyword evidence="7" id="KW-0067">ATP-binding</keyword>
<dbReference type="InterPro" id="IPR003593">
    <property type="entry name" value="AAA+_ATPase"/>
</dbReference>
<feature type="transmembrane region" description="Helical" evidence="10">
    <location>
        <begin position="1265"/>
        <end position="1283"/>
    </location>
</feature>
<dbReference type="InterPro" id="IPR026082">
    <property type="entry name" value="ABCA"/>
</dbReference>
<dbReference type="Pfam" id="PF12698">
    <property type="entry name" value="ABC2_membrane_3"/>
    <property type="match status" value="2"/>
</dbReference>
<evidence type="ECO:0000256" key="9">
    <source>
        <dbReference type="ARBA" id="ARBA00023136"/>
    </source>
</evidence>
<dbReference type="InterPro" id="IPR027417">
    <property type="entry name" value="P-loop_NTPase"/>
</dbReference>
<dbReference type="FunFam" id="3.40.50.300:FF:000298">
    <property type="entry name" value="ATP-binding cassette sub-family A member 12"/>
    <property type="match status" value="1"/>
</dbReference>
<keyword evidence="6" id="KW-0547">Nucleotide-binding</keyword>